<dbReference type="InterPro" id="IPR044862">
    <property type="entry name" value="Pro_4_hyd_alph_FE2OG_OXY"/>
</dbReference>
<keyword evidence="2" id="KW-0479">Metal-binding</keyword>
<dbReference type="GO" id="GO:0005506">
    <property type="term" value="F:iron ion binding"/>
    <property type="evidence" value="ECO:0007669"/>
    <property type="project" value="InterPro"/>
</dbReference>
<dbReference type="GO" id="GO:0031418">
    <property type="term" value="F:L-ascorbic acid binding"/>
    <property type="evidence" value="ECO:0007669"/>
    <property type="project" value="InterPro"/>
</dbReference>
<dbReference type="Gene3D" id="2.60.120.620">
    <property type="entry name" value="q2cbj1_9rhob like domain"/>
    <property type="match status" value="1"/>
</dbReference>
<name>A0A8J5JJB9_HOMAM</name>
<comment type="cofactor">
    <cofactor evidence="1">
        <name>L-ascorbate</name>
        <dbReference type="ChEBI" id="CHEBI:38290"/>
    </cofactor>
</comment>
<evidence type="ECO:0000256" key="4">
    <source>
        <dbReference type="ARBA" id="ARBA00023002"/>
    </source>
</evidence>
<evidence type="ECO:0000313" key="9">
    <source>
        <dbReference type="Proteomes" id="UP000747542"/>
    </source>
</evidence>
<sequence>MTVKQRSSQKSPGIVKQPSKTDTCSHSSSERESPHPGPRIEWRRIITRLLMMVPFAAQKEEISKRSVEISCSKDYADELRHFQGCIPKKCGRVIFDTLVTTSEVAALLNIAERGLSVGGSTGGASILDLHSGALSHGNAFVNIFKLEEAKNLFNAQDFKIYRLKIMKSLKKLGSKIKGAAPVVVTKAESVRLNFGELGTCGHVKNKIHHAIANHFGISRSGLYLTHPTFFSRITPVPPQTIHDEYWHPHVDKETYESFHYTSLLYLSDFGHHFDGGRFIFIDKDSNKTVEPRRGRVSAFTSGSENLHCVERVTGGTRYAITVSFTCDPNHAIDDPTVNR</sequence>
<dbReference type="InterPro" id="IPR005123">
    <property type="entry name" value="Oxoglu/Fe-dep_dioxygenase_dom"/>
</dbReference>
<keyword evidence="3" id="KW-0223">Dioxygenase</keyword>
<dbReference type="GO" id="GO:0016705">
    <property type="term" value="F:oxidoreductase activity, acting on paired donors, with incorporation or reduction of molecular oxygen"/>
    <property type="evidence" value="ECO:0007669"/>
    <property type="project" value="InterPro"/>
</dbReference>
<evidence type="ECO:0000256" key="1">
    <source>
        <dbReference type="ARBA" id="ARBA00001961"/>
    </source>
</evidence>
<feature type="compositionally biased region" description="Basic and acidic residues" evidence="6">
    <location>
        <begin position="28"/>
        <end position="38"/>
    </location>
</feature>
<dbReference type="AlphaFoldDB" id="A0A8J5JJB9"/>
<organism evidence="8 9">
    <name type="scientific">Homarus americanus</name>
    <name type="common">American lobster</name>
    <dbReference type="NCBI Taxonomy" id="6706"/>
    <lineage>
        <taxon>Eukaryota</taxon>
        <taxon>Metazoa</taxon>
        <taxon>Ecdysozoa</taxon>
        <taxon>Arthropoda</taxon>
        <taxon>Crustacea</taxon>
        <taxon>Multicrustacea</taxon>
        <taxon>Malacostraca</taxon>
        <taxon>Eumalacostraca</taxon>
        <taxon>Eucarida</taxon>
        <taxon>Decapoda</taxon>
        <taxon>Pleocyemata</taxon>
        <taxon>Astacidea</taxon>
        <taxon>Nephropoidea</taxon>
        <taxon>Nephropidae</taxon>
        <taxon>Homarus</taxon>
    </lineage>
</organism>
<dbReference type="InterPro" id="IPR039210">
    <property type="entry name" value="OGFOD3"/>
</dbReference>
<dbReference type="PROSITE" id="PS51471">
    <property type="entry name" value="FE2OG_OXY"/>
    <property type="match status" value="1"/>
</dbReference>
<evidence type="ECO:0000313" key="8">
    <source>
        <dbReference type="EMBL" id="KAG7158715.1"/>
    </source>
</evidence>
<comment type="caution">
    <text evidence="8">The sequence shown here is derived from an EMBL/GenBank/DDBJ whole genome shotgun (WGS) entry which is preliminary data.</text>
</comment>
<accession>A0A8J5JJB9</accession>
<evidence type="ECO:0000259" key="7">
    <source>
        <dbReference type="PROSITE" id="PS51471"/>
    </source>
</evidence>
<dbReference type="GO" id="GO:0051213">
    <property type="term" value="F:dioxygenase activity"/>
    <property type="evidence" value="ECO:0007669"/>
    <property type="project" value="UniProtKB-KW"/>
</dbReference>
<dbReference type="EMBL" id="JAHLQT010034478">
    <property type="protein sequence ID" value="KAG7158715.1"/>
    <property type="molecule type" value="Genomic_DNA"/>
</dbReference>
<keyword evidence="4" id="KW-0560">Oxidoreductase</keyword>
<dbReference type="GO" id="GO:0016020">
    <property type="term" value="C:membrane"/>
    <property type="evidence" value="ECO:0007669"/>
    <property type="project" value="TreeGrafter"/>
</dbReference>
<gene>
    <name evidence="8" type="primary">ogfod3-L</name>
    <name evidence="8" type="ORF">Hamer_G011384</name>
</gene>
<proteinExistence type="predicted"/>
<keyword evidence="5" id="KW-0408">Iron</keyword>
<keyword evidence="9" id="KW-1185">Reference proteome</keyword>
<evidence type="ECO:0000256" key="6">
    <source>
        <dbReference type="SAM" id="MobiDB-lite"/>
    </source>
</evidence>
<feature type="region of interest" description="Disordered" evidence="6">
    <location>
        <begin position="1"/>
        <end position="38"/>
    </location>
</feature>
<dbReference type="SMART" id="SM00702">
    <property type="entry name" value="P4Hc"/>
    <property type="match status" value="1"/>
</dbReference>
<dbReference type="PANTHER" id="PTHR14650:SF1">
    <property type="entry name" value="2-OXOGLUTARATE AND IRON-DEPENDENT OXYGENASE DOMAIN-CONTAINING PROTEIN 3"/>
    <property type="match status" value="1"/>
</dbReference>
<dbReference type="PANTHER" id="PTHR14650">
    <property type="entry name" value="PROLYL HYDROXYLASE-RELATED"/>
    <property type="match status" value="1"/>
</dbReference>
<dbReference type="Pfam" id="PF13640">
    <property type="entry name" value="2OG-FeII_Oxy_3"/>
    <property type="match status" value="1"/>
</dbReference>
<feature type="domain" description="Fe2OG dioxygenase" evidence="7">
    <location>
        <begin position="224"/>
        <end position="327"/>
    </location>
</feature>
<dbReference type="Proteomes" id="UP000747542">
    <property type="component" value="Unassembled WGS sequence"/>
</dbReference>
<protein>
    <submittedName>
        <fullName evidence="8">2-oxoglutarate and iron-dependent oxygenase domain-containing protein 3-like</fullName>
    </submittedName>
</protein>
<evidence type="ECO:0000256" key="3">
    <source>
        <dbReference type="ARBA" id="ARBA00022964"/>
    </source>
</evidence>
<reference evidence="8" key="1">
    <citation type="journal article" date="2021" name="Sci. Adv.">
        <title>The American lobster genome reveals insights on longevity, neural, and immune adaptations.</title>
        <authorList>
            <person name="Polinski J.M."/>
            <person name="Zimin A.V."/>
            <person name="Clark K.F."/>
            <person name="Kohn A.B."/>
            <person name="Sadowski N."/>
            <person name="Timp W."/>
            <person name="Ptitsyn A."/>
            <person name="Khanna P."/>
            <person name="Romanova D.Y."/>
            <person name="Williams P."/>
            <person name="Greenwood S.J."/>
            <person name="Moroz L.L."/>
            <person name="Walt D.R."/>
            <person name="Bodnar A.G."/>
        </authorList>
    </citation>
    <scope>NUCLEOTIDE SEQUENCE</scope>
    <source>
        <strain evidence="8">GMGI-L3</strain>
    </source>
</reference>
<evidence type="ECO:0000256" key="5">
    <source>
        <dbReference type="ARBA" id="ARBA00023004"/>
    </source>
</evidence>
<evidence type="ECO:0000256" key="2">
    <source>
        <dbReference type="ARBA" id="ARBA00022723"/>
    </source>
</evidence>
<feature type="compositionally biased region" description="Polar residues" evidence="6">
    <location>
        <begin position="1"/>
        <end position="11"/>
    </location>
</feature>
<dbReference type="InterPro" id="IPR006620">
    <property type="entry name" value="Pro_4_hyd_alph"/>
</dbReference>